<evidence type="ECO:0000256" key="4">
    <source>
        <dbReference type="ARBA" id="ARBA00022989"/>
    </source>
</evidence>
<dbReference type="PANTHER" id="PTHR33545:SF5">
    <property type="entry name" value="UPF0750 MEMBRANE PROTEIN YITT"/>
    <property type="match status" value="1"/>
</dbReference>
<dbReference type="InterPro" id="IPR019264">
    <property type="entry name" value="DUF2179"/>
</dbReference>
<dbReference type="InterPro" id="IPR003740">
    <property type="entry name" value="YitT"/>
</dbReference>
<feature type="transmembrane region" description="Helical" evidence="6">
    <location>
        <begin position="86"/>
        <end position="106"/>
    </location>
</feature>
<dbReference type="PANTHER" id="PTHR33545">
    <property type="entry name" value="UPF0750 MEMBRANE PROTEIN YITT-RELATED"/>
    <property type="match status" value="1"/>
</dbReference>
<evidence type="ECO:0000256" key="2">
    <source>
        <dbReference type="ARBA" id="ARBA00022475"/>
    </source>
</evidence>
<sequence length="293" mass="31092">MKRRTSRWKEHVTDLAFDLAGSFLMGVGVYTFALKGGFATGGLSGMALIINYLWGLPVGMVTLALNVPLVLLTWRTLGRVFFLKSLRTMVISTVIIDFVLPLFPVYEGSRLLAAGFSGVLMGAGLSLIYMRGSSTGGTDFLIHAAKRKAPHISFGNLSLVIDASVILLGIPAFGDIDAALYGMVSAFALTIVMDKIIYGAGSGKLVLVITNEGQAVSRAIDAAVERGSTLVDVTGSYSGLPRRMVMCACSNNEVFKVRLAAHQVDPGALVMICEASEVFGEGFRAPEVGEKTG</sequence>
<accession>A0A9D2AD13</accession>
<evidence type="ECO:0000256" key="3">
    <source>
        <dbReference type="ARBA" id="ARBA00022692"/>
    </source>
</evidence>
<keyword evidence="3 6" id="KW-0812">Transmembrane</keyword>
<dbReference type="PIRSF" id="PIRSF006483">
    <property type="entry name" value="Membrane_protein_YitT"/>
    <property type="match status" value="1"/>
</dbReference>
<feature type="transmembrane region" description="Helical" evidence="6">
    <location>
        <begin position="112"/>
        <end position="130"/>
    </location>
</feature>
<feature type="domain" description="DUF2179" evidence="7">
    <location>
        <begin position="226"/>
        <end position="280"/>
    </location>
</feature>
<evidence type="ECO:0000256" key="6">
    <source>
        <dbReference type="SAM" id="Phobius"/>
    </source>
</evidence>
<evidence type="ECO:0000313" key="9">
    <source>
        <dbReference type="Proteomes" id="UP000824193"/>
    </source>
</evidence>
<name>A0A9D2AD13_9FIRM</name>
<evidence type="ECO:0000259" key="7">
    <source>
        <dbReference type="Pfam" id="PF10035"/>
    </source>
</evidence>
<dbReference type="Gene3D" id="3.30.70.120">
    <property type="match status" value="1"/>
</dbReference>
<evidence type="ECO:0000256" key="1">
    <source>
        <dbReference type="ARBA" id="ARBA00004651"/>
    </source>
</evidence>
<dbReference type="Pfam" id="PF02588">
    <property type="entry name" value="YitT_membrane"/>
    <property type="match status" value="1"/>
</dbReference>
<organism evidence="8 9">
    <name type="scientific">Candidatus Allofournierella pullicola</name>
    <dbReference type="NCBI Taxonomy" id="2838596"/>
    <lineage>
        <taxon>Bacteria</taxon>
        <taxon>Bacillati</taxon>
        <taxon>Bacillota</taxon>
        <taxon>Clostridia</taxon>
        <taxon>Eubacteriales</taxon>
        <taxon>Oscillospiraceae</taxon>
        <taxon>Allofournierella</taxon>
    </lineage>
</organism>
<reference evidence="8" key="1">
    <citation type="journal article" date="2021" name="PeerJ">
        <title>Extensive microbial diversity within the chicken gut microbiome revealed by metagenomics and culture.</title>
        <authorList>
            <person name="Gilroy R."/>
            <person name="Ravi A."/>
            <person name="Getino M."/>
            <person name="Pursley I."/>
            <person name="Horton D.L."/>
            <person name="Alikhan N.F."/>
            <person name="Baker D."/>
            <person name="Gharbi K."/>
            <person name="Hall N."/>
            <person name="Watson M."/>
            <person name="Adriaenssens E.M."/>
            <person name="Foster-Nyarko E."/>
            <person name="Jarju S."/>
            <person name="Secka A."/>
            <person name="Antonio M."/>
            <person name="Oren A."/>
            <person name="Chaudhuri R.R."/>
            <person name="La Ragione R."/>
            <person name="Hildebrand F."/>
            <person name="Pallen M.J."/>
        </authorList>
    </citation>
    <scope>NUCLEOTIDE SEQUENCE</scope>
    <source>
        <strain evidence="8">2239</strain>
    </source>
</reference>
<feature type="transmembrane region" description="Helical" evidence="6">
    <location>
        <begin position="179"/>
        <end position="198"/>
    </location>
</feature>
<feature type="transmembrane region" description="Helical" evidence="6">
    <location>
        <begin position="12"/>
        <end position="32"/>
    </location>
</feature>
<dbReference type="InterPro" id="IPR015867">
    <property type="entry name" value="N-reg_PII/ATP_PRibTrfase_C"/>
</dbReference>
<evidence type="ECO:0000256" key="5">
    <source>
        <dbReference type="ARBA" id="ARBA00023136"/>
    </source>
</evidence>
<dbReference type="GO" id="GO:0005886">
    <property type="term" value="C:plasma membrane"/>
    <property type="evidence" value="ECO:0007669"/>
    <property type="project" value="UniProtKB-SubCell"/>
</dbReference>
<feature type="transmembrane region" description="Helical" evidence="6">
    <location>
        <begin position="52"/>
        <end position="74"/>
    </location>
</feature>
<comment type="subcellular location">
    <subcellularLocation>
        <location evidence="1">Cell membrane</location>
        <topology evidence="1">Multi-pass membrane protein</topology>
    </subcellularLocation>
</comment>
<protein>
    <submittedName>
        <fullName evidence="8">YitT family protein</fullName>
    </submittedName>
</protein>
<reference evidence="8" key="2">
    <citation type="submission" date="2021-04" db="EMBL/GenBank/DDBJ databases">
        <authorList>
            <person name="Gilroy R."/>
        </authorList>
    </citation>
    <scope>NUCLEOTIDE SEQUENCE</scope>
    <source>
        <strain evidence="8">2239</strain>
    </source>
</reference>
<feature type="transmembrane region" description="Helical" evidence="6">
    <location>
        <begin position="151"/>
        <end position="173"/>
    </location>
</feature>
<keyword evidence="5 6" id="KW-0472">Membrane</keyword>
<dbReference type="InterPro" id="IPR051461">
    <property type="entry name" value="UPF0750_membrane"/>
</dbReference>
<evidence type="ECO:0000313" key="8">
    <source>
        <dbReference type="EMBL" id="HIX05036.1"/>
    </source>
</evidence>
<dbReference type="CDD" id="cd16380">
    <property type="entry name" value="YitT_C"/>
    <property type="match status" value="1"/>
</dbReference>
<keyword evidence="4 6" id="KW-1133">Transmembrane helix</keyword>
<proteinExistence type="predicted"/>
<dbReference type="EMBL" id="DXFW01000008">
    <property type="protein sequence ID" value="HIX05036.1"/>
    <property type="molecule type" value="Genomic_DNA"/>
</dbReference>
<dbReference type="AlphaFoldDB" id="A0A9D2AD13"/>
<dbReference type="Pfam" id="PF10035">
    <property type="entry name" value="DUF2179"/>
    <property type="match status" value="1"/>
</dbReference>
<dbReference type="Proteomes" id="UP000824193">
    <property type="component" value="Unassembled WGS sequence"/>
</dbReference>
<keyword evidence="2" id="KW-1003">Cell membrane</keyword>
<gene>
    <name evidence="8" type="ORF">H9865_02840</name>
</gene>
<comment type="caution">
    <text evidence="8">The sequence shown here is derived from an EMBL/GenBank/DDBJ whole genome shotgun (WGS) entry which is preliminary data.</text>
</comment>